<dbReference type="Pfam" id="PF00456">
    <property type="entry name" value="Transketolase_N"/>
    <property type="match status" value="1"/>
</dbReference>
<sequence>MEQSRVKELELLATRARLLGLKAVHDCASGHIGGSLSAMDILTVLYFETLKVDPKDSKNPGRDRFVLSKGHCTPALYPVLALRGFFPVEDLKLFRSIEGHLSGHAEMHHVNGVDMSTGSLGQGLSAAVGMAVAGKLDRKDYRVYALMGDGEIQEGQIWEAAMAAAKYKLDNLCGIVDLNGLQIDGATADVMPTEPLDKKWESFGWHVIKADGHNVSAVAAAFEEAKTVKGKPTVILAKTVKGKGVSFMENNAGWHGKAPNDEQYGIAKAELEARLKELEG</sequence>
<reference evidence="7 8" key="1">
    <citation type="submission" date="2020-08" db="EMBL/GenBank/DDBJ databases">
        <title>Genome public.</title>
        <authorList>
            <person name="Liu C."/>
            <person name="Sun Q."/>
        </authorList>
    </citation>
    <scope>NUCLEOTIDE SEQUENCE [LARGE SCALE GENOMIC DNA]</scope>
    <source>
        <strain evidence="7 8">BX1</strain>
    </source>
</reference>
<evidence type="ECO:0000259" key="6">
    <source>
        <dbReference type="Pfam" id="PF00456"/>
    </source>
</evidence>
<feature type="domain" description="Transketolase N-terminal" evidence="6">
    <location>
        <begin position="13"/>
        <end position="265"/>
    </location>
</feature>
<evidence type="ECO:0000313" key="8">
    <source>
        <dbReference type="Proteomes" id="UP000658131"/>
    </source>
</evidence>
<evidence type="ECO:0000256" key="3">
    <source>
        <dbReference type="ARBA" id="ARBA00022679"/>
    </source>
</evidence>
<dbReference type="PANTHER" id="PTHR47514:SF1">
    <property type="entry name" value="TRANSKETOLASE N-TERMINAL SECTION-RELATED"/>
    <property type="match status" value="1"/>
</dbReference>
<evidence type="ECO:0000256" key="2">
    <source>
        <dbReference type="ARBA" id="ARBA00007131"/>
    </source>
</evidence>
<gene>
    <name evidence="7" type="ORF">H8717_05715</name>
</gene>
<dbReference type="Gene3D" id="3.40.50.970">
    <property type="match status" value="1"/>
</dbReference>
<dbReference type="PANTHER" id="PTHR47514">
    <property type="entry name" value="TRANSKETOLASE N-TERMINAL SECTION-RELATED"/>
    <property type="match status" value="1"/>
</dbReference>
<evidence type="ECO:0000256" key="4">
    <source>
        <dbReference type="ARBA" id="ARBA00022723"/>
    </source>
</evidence>
<evidence type="ECO:0000256" key="1">
    <source>
        <dbReference type="ARBA" id="ARBA00001964"/>
    </source>
</evidence>
<dbReference type="EMBL" id="JACRTB010000007">
    <property type="protein sequence ID" value="MBC8575909.1"/>
    <property type="molecule type" value="Genomic_DNA"/>
</dbReference>
<dbReference type="CDD" id="cd02012">
    <property type="entry name" value="TPP_TK"/>
    <property type="match status" value="1"/>
</dbReference>
<keyword evidence="8" id="KW-1185">Reference proteome</keyword>
<dbReference type="InterPro" id="IPR049557">
    <property type="entry name" value="Transketolase_CS"/>
</dbReference>
<dbReference type="InterPro" id="IPR029061">
    <property type="entry name" value="THDP-binding"/>
</dbReference>
<comment type="similarity">
    <text evidence="2">Belongs to the transketolase family.</text>
</comment>
<accession>A0ABR7NHX9</accession>
<comment type="cofactor">
    <cofactor evidence="1">
        <name>thiamine diphosphate</name>
        <dbReference type="ChEBI" id="CHEBI:58937"/>
    </cofactor>
</comment>
<evidence type="ECO:0000256" key="5">
    <source>
        <dbReference type="ARBA" id="ARBA00023052"/>
    </source>
</evidence>
<dbReference type="SUPFAM" id="SSF52518">
    <property type="entry name" value="Thiamin diphosphate-binding fold (THDP-binding)"/>
    <property type="match status" value="1"/>
</dbReference>
<proteinExistence type="inferred from homology"/>
<keyword evidence="3" id="KW-0808">Transferase</keyword>
<dbReference type="Proteomes" id="UP000658131">
    <property type="component" value="Unassembled WGS sequence"/>
</dbReference>
<comment type="caution">
    <text evidence="7">The sequence shown here is derived from an EMBL/GenBank/DDBJ whole genome shotgun (WGS) entry which is preliminary data.</text>
</comment>
<dbReference type="PROSITE" id="PS00801">
    <property type="entry name" value="TRANSKETOLASE_1"/>
    <property type="match status" value="1"/>
</dbReference>
<keyword evidence="5" id="KW-0786">Thiamine pyrophosphate</keyword>
<evidence type="ECO:0000313" key="7">
    <source>
        <dbReference type="EMBL" id="MBC8575909.1"/>
    </source>
</evidence>
<dbReference type="InterPro" id="IPR005474">
    <property type="entry name" value="Transketolase_N"/>
</dbReference>
<name>A0ABR7NHX9_9FIRM</name>
<keyword evidence="4" id="KW-0479">Metal-binding</keyword>
<dbReference type="RefSeq" id="WP_262399477.1">
    <property type="nucleotide sequence ID" value="NZ_JACRTB010000007.1"/>
</dbReference>
<protein>
    <submittedName>
        <fullName evidence="7">Transketolase</fullName>
    </submittedName>
</protein>
<organism evidence="7 8">
    <name type="scientific">Yanshouia hominis</name>
    <dbReference type="NCBI Taxonomy" id="2763673"/>
    <lineage>
        <taxon>Bacteria</taxon>
        <taxon>Bacillati</taxon>
        <taxon>Bacillota</taxon>
        <taxon>Clostridia</taxon>
        <taxon>Eubacteriales</taxon>
        <taxon>Oscillospiraceae</taxon>
        <taxon>Yanshouia</taxon>
    </lineage>
</organism>